<reference evidence="1" key="1">
    <citation type="journal article" date="2021" name="Proc. Natl. Acad. Sci. U.S.A.">
        <title>A Catalog of Tens of Thousands of Viruses from Human Metagenomes Reveals Hidden Associations with Chronic Diseases.</title>
        <authorList>
            <person name="Tisza M.J."/>
            <person name="Buck C.B."/>
        </authorList>
    </citation>
    <scope>NUCLEOTIDE SEQUENCE</scope>
    <source>
        <strain evidence="1">CtU8j8</strain>
    </source>
</reference>
<organism evidence="1">
    <name type="scientific">virus sp. ctU8j8</name>
    <dbReference type="NCBI Taxonomy" id="2827991"/>
    <lineage>
        <taxon>Viruses</taxon>
    </lineage>
</organism>
<dbReference type="EMBL" id="BK032501">
    <property type="protein sequence ID" value="DAF43213.1"/>
    <property type="molecule type" value="Genomic_DNA"/>
</dbReference>
<name>A0A8S5RWT6_9VIRU</name>
<proteinExistence type="predicted"/>
<protein>
    <submittedName>
        <fullName evidence="1">Tail collar fiber protein</fullName>
    </submittedName>
</protein>
<accession>A0A8S5RWT6</accession>
<evidence type="ECO:0000313" key="1">
    <source>
        <dbReference type="EMBL" id="DAF43213.1"/>
    </source>
</evidence>
<sequence>MGVKLTEKKLVTAMNPDQTFLIVVDGSLRRLSLGDLQKMMGNNIFYPTITLEQSSNPKFALPTPFMADMYQRAMGGYMMKVVSGKVYAAKLAPSSWEFFADGTKVDDASKYETMVHVPDCHFKAENKTLQFGGLFPISGGKTFDSPNWVGAYKMYVDASGVGHSRPNVTPSHSRTMSAFWACAQKLGSNFGLANYGFQCLIEALEQVSFGDLNTQSVIGAGFQSASWEACRDVPMGKCISLGDGSGKVLYNDTTLGNQYPVKLFGFEDLWGKLWEFRPGIRFYMDGDTRYAVVYSGNRVSNTAEGRKFTVPSSANEEYITRKTLGTYWDAFPQAVGGGDSTYYCDGFWASTSGELLLVGGRAVYGSPCGLSSASSHNDFSGSWSGVGARLAFYGNPTIVSGSELMAM</sequence>